<dbReference type="InterPro" id="IPR036691">
    <property type="entry name" value="Endo/exonu/phosph_ase_sf"/>
</dbReference>
<dbReference type="Pfam" id="PF03372">
    <property type="entry name" value="Exo_endo_phos"/>
    <property type="match status" value="1"/>
</dbReference>
<comment type="caution">
    <text evidence="2">The sequence shown here is derived from an EMBL/GenBank/DDBJ whole genome shotgun (WGS) entry which is preliminary data.</text>
</comment>
<name>A0A6G0VLX8_APHCR</name>
<dbReference type="AlphaFoldDB" id="A0A6G0VLX8"/>
<protein>
    <recommendedName>
        <fullName evidence="1">Endonuclease/exonuclease/phosphatase domain-containing protein</fullName>
    </recommendedName>
</protein>
<evidence type="ECO:0000313" key="3">
    <source>
        <dbReference type="Proteomes" id="UP000478052"/>
    </source>
</evidence>
<accession>A0A6G0VLX8</accession>
<dbReference type="GO" id="GO:0003824">
    <property type="term" value="F:catalytic activity"/>
    <property type="evidence" value="ECO:0007669"/>
    <property type="project" value="InterPro"/>
</dbReference>
<evidence type="ECO:0000259" key="1">
    <source>
        <dbReference type="Pfam" id="PF03372"/>
    </source>
</evidence>
<evidence type="ECO:0000313" key="2">
    <source>
        <dbReference type="EMBL" id="KAF0690120.1"/>
    </source>
</evidence>
<dbReference type="InterPro" id="IPR005135">
    <property type="entry name" value="Endo/exonuclease/phosphatase"/>
</dbReference>
<organism evidence="2 3">
    <name type="scientific">Aphis craccivora</name>
    <name type="common">Cowpea aphid</name>
    <dbReference type="NCBI Taxonomy" id="307492"/>
    <lineage>
        <taxon>Eukaryota</taxon>
        <taxon>Metazoa</taxon>
        <taxon>Ecdysozoa</taxon>
        <taxon>Arthropoda</taxon>
        <taxon>Hexapoda</taxon>
        <taxon>Insecta</taxon>
        <taxon>Pterygota</taxon>
        <taxon>Neoptera</taxon>
        <taxon>Paraneoptera</taxon>
        <taxon>Hemiptera</taxon>
        <taxon>Sternorrhyncha</taxon>
        <taxon>Aphidomorpha</taxon>
        <taxon>Aphidoidea</taxon>
        <taxon>Aphididae</taxon>
        <taxon>Aphidini</taxon>
        <taxon>Aphis</taxon>
        <taxon>Aphis</taxon>
    </lineage>
</organism>
<sequence length="490" mass="56310">ESGAPTAQCTTVHCSSPSLALIGRGSLALQESNKLPRNCGVMDLRLENWKSALRFGTWNVRTLYQTGAAQTLVKEAERFKLGILAIQEIRWNEGTSMDMGNTTIFYGQCDNRRQGGSGFAVQNNLIHAIKDFKVINSRLTVLILETKWFKVAFVNAHAPTEEKNDDEKEEFYSLLETSLEDIPRGYIVILLGDFNAKIGKEECFRPTIGVHSLHQISNNNGCRLVDLATGKGLKIKSTMFPHKEVHKGTWRSPDGRYVNQIDHILVNSRFSNCILDVRTFRGADCGSDHFLVVGKLKVTLKKIENRKEKHSGLYDISKLRDLKVRETLQSNIASEIKRNQQNLYTSNDDVEIIWSGIKNAIQKAATKTVGMQQRKKRPWFNQTCEDALQRRKQAREEWLNDTQNEGKYTRYKMRQKEASNILRCEKRKHIQGIVRDAEQDYLSHKPRDLYRKIHALSTNFKPNEKFLRNEDGTLITNNEDIARRWADYFD</sequence>
<dbReference type="Gene3D" id="3.60.10.10">
    <property type="entry name" value="Endonuclease/exonuclease/phosphatase"/>
    <property type="match status" value="1"/>
</dbReference>
<dbReference type="EMBL" id="VUJU01016246">
    <property type="protein sequence ID" value="KAF0690120.1"/>
    <property type="molecule type" value="Genomic_DNA"/>
</dbReference>
<proteinExistence type="predicted"/>
<gene>
    <name evidence="2" type="ORF">FWK35_00037621</name>
</gene>
<feature type="domain" description="Endonuclease/exonuclease/phosphatase" evidence="1">
    <location>
        <begin position="56"/>
        <end position="289"/>
    </location>
</feature>
<dbReference type="SUPFAM" id="SSF56219">
    <property type="entry name" value="DNase I-like"/>
    <property type="match status" value="1"/>
</dbReference>
<keyword evidence="3" id="KW-1185">Reference proteome</keyword>
<reference evidence="2 3" key="1">
    <citation type="submission" date="2019-08" db="EMBL/GenBank/DDBJ databases">
        <title>Whole genome of Aphis craccivora.</title>
        <authorList>
            <person name="Voronova N.V."/>
            <person name="Shulinski R.S."/>
            <person name="Bandarenka Y.V."/>
            <person name="Zhorov D.G."/>
            <person name="Warner D."/>
        </authorList>
    </citation>
    <scope>NUCLEOTIDE SEQUENCE [LARGE SCALE GENOMIC DNA]</scope>
    <source>
        <strain evidence="2">180601</strain>
        <tissue evidence="2">Whole Body</tissue>
    </source>
</reference>
<feature type="non-terminal residue" evidence="2">
    <location>
        <position position="490"/>
    </location>
</feature>
<dbReference type="OrthoDB" id="6627613at2759"/>
<dbReference type="Proteomes" id="UP000478052">
    <property type="component" value="Unassembled WGS sequence"/>
</dbReference>
<dbReference type="CDD" id="cd09076">
    <property type="entry name" value="L1-EN"/>
    <property type="match status" value="1"/>
</dbReference>
<feature type="non-terminal residue" evidence="2">
    <location>
        <position position="1"/>
    </location>
</feature>